<organism evidence="1 2">
    <name type="scientific">Spizellomyces punctatus (strain DAOM BR117)</name>
    <dbReference type="NCBI Taxonomy" id="645134"/>
    <lineage>
        <taxon>Eukaryota</taxon>
        <taxon>Fungi</taxon>
        <taxon>Fungi incertae sedis</taxon>
        <taxon>Chytridiomycota</taxon>
        <taxon>Chytridiomycota incertae sedis</taxon>
        <taxon>Chytridiomycetes</taxon>
        <taxon>Spizellomycetales</taxon>
        <taxon>Spizellomycetaceae</taxon>
        <taxon>Spizellomyces</taxon>
    </lineage>
</organism>
<name>A0A0L0HSA4_SPIPD</name>
<dbReference type="VEuPathDB" id="FungiDB:SPPG_01413"/>
<proteinExistence type="predicted"/>
<dbReference type="Proteomes" id="UP000053201">
    <property type="component" value="Unassembled WGS sequence"/>
</dbReference>
<protein>
    <submittedName>
        <fullName evidence="1">Uncharacterized protein</fullName>
    </submittedName>
</protein>
<gene>
    <name evidence="1" type="ORF">SPPG_01413</name>
</gene>
<evidence type="ECO:0000313" key="2">
    <source>
        <dbReference type="Proteomes" id="UP000053201"/>
    </source>
</evidence>
<dbReference type="RefSeq" id="XP_016612001.1">
    <property type="nucleotide sequence ID" value="XM_016749727.1"/>
</dbReference>
<dbReference type="AlphaFoldDB" id="A0A0L0HSA4"/>
<sequence length="227" mass="25144">MIKQWLSTNNGKSPNANVLPTIQVQLPVPEQFDTLLHWLYHHDATVLNKSLEEDSPNAFFGLVRNAVQLAILPAAGLWDALASHVAQQWPRVYRNHPKWTFTIIPVSLVARAAIAIGGGAPGGDLVGLWANGNVDVAKRGVEEVRRLLHAYREPTDTDATIVAEESASAHSEPLPQQQEKIKKEKKSLLKKFTALLVKEEDVHIATVVVVRDKNGEVVDEKVIMHEK</sequence>
<dbReference type="EMBL" id="KQ257451">
    <property type="protein sequence ID" value="KND03962.1"/>
    <property type="molecule type" value="Genomic_DNA"/>
</dbReference>
<evidence type="ECO:0000313" key="1">
    <source>
        <dbReference type="EMBL" id="KND03962.1"/>
    </source>
</evidence>
<reference evidence="1 2" key="1">
    <citation type="submission" date="2009-08" db="EMBL/GenBank/DDBJ databases">
        <title>The Genome Sequence of Spizellomyces punctatus strain DAOM BR117.</title>
        <authorList>
            <consortium name="The Broad Institute Genome Sequencing Platform"/>
            <person name="Russ C."/>
            <person name="Cuomo C."/>
            <person name="Shea T."/>
            <person name="Young S.K."/>
            <person name="Zeng Q."/>
            <person name="Koehrsen M."/>
            <person name="Haas B."/>
            <person name="Borodovsky M."/>
            <person name="Guigo R."/>
            <person name="Alvarado L."/>
            <person name="Berlin A."/>
            <person name="Bochicchio J."/>
            <person name="Borenstein D."/>
            <person name="Chapman S."/>
            <person name="Chen Z."/>
            <person name="Engels R."/>
            <person name="Freedman E."/>
            <person name="Gellesch M."/>
            <person name="Goldberg J."/>
            <person name="Griggs A."/>
            <person name="Gujja S."/>
            <person name="Heiman D."/>
            <person name="Hepburn T."/>
            <person name="Howarth C."/>
            <person name="Jen D."/>
            <person name="Larson L."/>
            <person name="Lewis B."/>
            <person name="Mehta T."/>
            <person name="Park D."/>
            <person name="Pearson M."/>
            <person name="Roberts A."/>
            <person name="Saif S."/>
            <person name="Shenoy N."/>
            <person name="Sisk P."/>
            <person name="Stolte C."/>
            <person name="Sykes S."/>
            <person name="Thomson T."/>
            <person name="Walk T."/>
            <person name="White J."/>
            <person name="Yandava C."/>
            <person name="Burger G."/>
            <person name="Gray M.W."/>
            <person name="Holland P.W.H."/>
            <person name="King N."/>
            <person name="Lang F.B.F."/>
            <person name="Roger A.J."/>
            <person name="Ruiz-Trillo I."/>
            <person name="Lander E."/>
            <person name="Nusbaum C."/>
        </authorList>
    </citation>
    <scope>NUCLEOTIDE SEQUENCE [LARGE SCALE GENOMIC DNA]</scope>
    <source>
        <strain evidence="1 2">DAOM BR117</strain>
    </source>
</reference>
<accession>A0A0L0HSA4</accession>
<keyword evidence="2" id="KW-1185">Reference proteome</keyword>
<dbReference type="OrthoDB" id="2395088at2759"/>
<dbReference type="InParanoid" id="A0A0L0HSA4"/>
<dbReference type="GeneID" id="27685073"/>